<name>A0A0F8ZWA1_9ZZZZ</name>
<dbReference type="EMBL" id="LAZR01049205">
    <property type="protein sequence ID" value="KKK90185.1"/>
    <property type="molecule type" value="Genomic_DNA"/>
</dbReference>
<proteinExistence type="predicted"/>
<dbReference type="SUPFAM" id="SSF57938">
    <property type="entry name" value="DnaJ/Hsp40 cysteine-rich domain"/>
    <property type="match status" value="1"/>
</dbReference>
<evidence type="ECO:0000313" key="1">
    <source>
        <dbReference type="EMBL" id="KKK90185.1"/>
    </source>
</evidence>
<protein>
    <submittedName>
        <fullName evidence="1">Uncharacterized protein</fullName>
    </submittedName>
</protein>
<comment type="caution">
    <text evidence="1">The sequence shown here is derived from an EMBL/GenBank/DDBJ whole genome shotgun (WGS) entry which is preliminary data.</text>
</comment>
<sequence length="75" mass="8545">MKHSNIETRWNKKGKLTLGTQIKRTLCGRCNGNRKELDGSDCKSCHGTGLYIDYHYLHVTKINGKQVCFDGDTEK</sequence>
<reference evidence="1" key="1">
    <citation type="journal article" date="2015" name="Nature">
        <title>Complex archaea that bridge the gap between prokaryotes and eukaryotes.</title>
        <authorList>
            <person name="Spang A."/>
            <person name="Saw J.H."/>
            <person name="Jorgensen S.L."/>
            <person name="Zaremba-Niedzwiedzka K."/>
            <person name="Martijn J."/>
            <person name="Lind A.E."/>
            <person name="van Eijk R."/>
            <person name="Schleper C."/>
            <person name="Guy L."/>
            <person name="Ettema T.J."/>
        </authorList>
    </citation>
    <scope>NUCLEOTIDE SEQUENCE</scope>
</reference>
<dbReference type="AlphaFoldDB" id="A0A0F8ZWA1"/>
<accession>A0A0F8ZWA1</accession>
<gene>
    <name evidence="1" type="ORF">LCGC14_2725640</name>
</gene>
<dbReference type="InterPro" id="IPR036410">
    <property type="entry name" value="HSP_DnaJ_Cys-rich_dom_sf"/>
</dbReference>
<organism evidence="1">
    <name type="scientific">marine sediment metagenome</name>
    <dbReference type="NCBI Taxonomy" id="412755"/>
    <lineage>
        <taxon>unclassified sequences</taxon>
        <taxon>metagenomes</taxon>
        <taxon>ecological metagenomes</taxon>
    </lineage>
</organism>